<sequence>MFTDCQLDKEKDKKALNQHQKLSFNGYNRLDKFEKQLNIIQIR</sequence>
<reference evidence="1" key="2">
    <citation type="submission" date="2015-06" db="UniProtKB">
        <authorList>
            <consortium name="EnsemblMetazoa"/>
        </authorList>
    </citation>
    <scope>IDENTIFICATION</scope>
</reference>
<dbReference type="EMBL" id="CAEY01001042">
    <property type="status" value="NOT_ANNOTATED_CDS"/>
    <property type="molecule type" value="Genomic_DNA"/>
</dbReference>
<keyword evidence="2" id="KW-1185">Reference proteome</keyword>
<name>T1L3R7_TETUR</name>
<dbReference type="HOGENOM" id="CLU_3242791_0_0_1"/>
<evidence type="ECO:0000313" key="2">
    <source>
        <dbReference type="Proteomes" id="UP000015104"/>
    </source>
</evidence>
<organism evidence="1 2">
    <name type="scientific">Tetranychus urticae</name>
    <name type="common">Two-spotted spider mite</name>
    <dbReference type="NCBI Taxonomy" id="32264"/>
    <lineage>
        <taxon>Eukaryota</taxon>
        <taxon>Metazoa</taxon>
        <taxon>Ecdysozoa</taxon>
        <taxon>Arthropoda</taxon>
        <taxon>Chelicerata</taxon>
        <taxon>Arachnida</taxon>
        <taxon>Acari</taxon>
        <taxon>Acariformes</taxon>
        <taxon>Trombidiformes</taxon>
        <taxon>Prostigmata</taxon>
        <taxon>Eleutherengona</taxon>
        <taxon>Raphignathae</taxon>
        <taxon>Tetranychoidea</taxon>
        <taxon>Tetranychidae</taxon>
        <taxon>Tetranychus</taxon>
    </lineage>
</organism>
<proteinExistence type="predicted"/>
<accession>T1L3R7</accession>
<reference evidence="2" key="1">
    <citation type="submission" date="2011-08" db="EMBL/GenBank/DDBJ databases">
        <authorList>
            <person name="Rombauts S."/>
        </authorList>
    </citation>
    <scope>NUCLEOTIDE SEQUENCE</scope>
    <source>
        <strain evidence="2">London</strain>
    </source>
</reference>
<dbReference type="AlphaFoldDB" id="T1L3R7"/>
<dbReference type="EnsemblMetazoa" id="tetur36g00870.1">
    <property type="protein sequence ID" value="tetur36g00870.1"/>
    <property type="gene ID" value="tetur36g00870"/>
</dbReference>
<evidence type="ECO:0000313" key="1">
    <source>
        <dbReference type="EnsemblMetazoa" id="tetur36g00870.1"/>
    </source>
</evidence>
<dbReference type="Proteomes" id="UP000015104">
    <property type="component" value="Unassembled WGS sequence"/>
</dbReference>
<protein>
    <submittedName>
        <fullName evidence="1">Uncharacterized protein</fullName>
    </submittedName>
</protein>